<protein>
    <submittedName>
        <fullName evidence="1">Uncharacterized protein</fullName>
    </submittedName>
</protein>
<gene>
    <name evidence="1" type="ORF">BCV69DRAFT_279396</name>
</gene>
<dbReference type="RefSeq" id="XP_025344837.1">
    <property type="nucleotide sequence ID" value="XM_025491241.1"/>
</dbReference>
<reference evidence="1 2" key="1">
    <citation type="journal article" date="2018" name="Mol. Biol. Evol.">
        <title>Broad Genomic Sampling Reveals a Smut Pathogenic Ancestry of the Fungal Clade Ustilaginomycotina.</title>
        <authorList>
            <person name="Kijpornyongpan T."/>
            <person name="Mondo S.J."/>
            <person name="Barry K."/>
            <person name="Sandor L."/>
            <person name="Lee J."/>
            <person name="Lipzen A."/>
            <person name="Pangilinan J."/>
            <person name="LaButti K."/>
            <person name="Hainaut M."/>
            <person name="Henrissat B."/>
            <person name="Grigoriev I.V."/>
            <person name="Spatafora J.W."/>
            <person name="Aime M.C."/>
        </authorList>
    </citation>
    <scope>NUCLEOTIDE SEQUENCE [LARGE SCALE GENOMIC DNA]</scope>
    <source>
        <strain evidence="1 2">MCA 4718</strain>
    </source>
</reference>
<sequence>MSFYTRDQQRRRERSRAYKANISANANNHEVLQLSASSASSPSEILGSTQRDNTGSTIFQRFCPRSARALARINNLGTEGRALLEHLFANGSDHGFGSDYFSLEFDRREDEDTGDISWAWSEATEKMGSKVDGFQVWVKQLVHEAVATHHRVSSICLEFKQRLE</sequence>
<evidence type="ECO:0000313" key="2">
    <source>
        <dbReference type="Proteomes" id="UP000245942"/>
    </source>
</evidence>
<organism evidence="1 2">
    <name type="scientific">Pseudomicrostroma glucosiphilum</name>
    <dbReference type="NCBI Taxonomy" id="1684307"/>
    <lineage>
        <taxon>Eukaryota</taxon>
        <taxon>Fungi</taxon>
        <taxon>Dikarya</taxon>
        <taxon>Basidiomycota</taxon>
        <taxon>Ustilaginomycotina</taxon>
        <taxon>Exobasidiomycetes</taxon>
        <taxon>Microstromatales</taxon>
        <taxon>Microstromatales incertae sedis</taxon>
        <taxon>Pseudomicrostroma</taxon>
    </lineage>
</organism>
<dbReference type="GeneID" id="37012975"/>
<accession>A0A316TWH0</accession>
<name>A0A316TWH0_9BASI</name>
<dbReference type="EMBL" id="KZ819343">
    <property type="protein sequence ID" value="PWN17677.1"/>
    <property type="molecule type" value="Genomic_DNA"/>
</dbReference>
<keyword evidence="2" id="KW-1185">Reference proteome</keyword>
<evidence type="ECO:0000313" key="1">
    <source>
        <dbReference type="EMBL" id="PWN17677.1"/>
    </source>
</evidence>
<proteinExistence type="predicted"/>
<dbReference type="AlphaFoldDB" id="A0A316TWH0"/>
<dbReference type="Proteomes" id="UP000245942">
    <property type="component" value="Unassembled WGS sequence"/>
</dbReference>